<dbReference type="InterPro" id="IPR014476">
    <property type="entry name" value="AHL15-29"/>
</dbReference>
<organism evidence="7 8">
    <name type="scientific">Trifolium subterraneum</name>
    <name type="common">Subterranean clover</name>
    <dbReference type="NCBI Taxonomy" id="3900"/>
    <lineage>
        <taxon>Eukaryota</taxon>
        <taxon>Viridiplantae</taxon>
        <taxon>Streptophyta</taxon>
        <taxon>Embryophyta</taxon>
        <taxon>Tracheophyta</taxon>
        <taxon>Spermatophyta</taxon>
        <taxon>Magnoliopsida</taxon>
        <taxon>eudicotyledons</taxon>
        <taxon>Gunneridae</taxon>
        <taxon>Pentapetalae</taxon>
        <taxon>rosids</taxon>
        <taxon>fabids</taxon>
        <taxon>Fabales</taxon>
        <taxon>Fabaceae</taxon>
        <taxon>Papilionoideae</taxon>
        <taxon>50 kb inversion clade</taxon>
        <taxon>NPAAA clade</taxon>
        <taxon>Hologalegina</taxon>
        <taxon>IRL clade</taxon>
        <taxon>Trifolieae</taxon>
        <taxon>Trifolium</taxon>
    </lineage>
</organism>
<evidence type="ECO:0000313" key="8">
    <source>
        <dbReference type="Proteomes" id="UP000242715"/>
    </source>
</evidence>
<feature type="region of interest" description="Disordered" evidence="5">
    <location>
        <begin position="265"/>
        <end position="286"/>
    </location>
</feature>
<dbReference type="GO" id="GO:0003700">
    <property type="term" value="F:DNA-binding transcription factor activity"/>
    <property type="evidence" value="ECO:0007669"/>
    <property type="project" value="TreeGrafter"/>
</dbReference>
<reference evidence="8" key="1">
    <citation type="journal article" date="2017" name="Front. Plant Sci.">
        <title>Climate Clever Clovers: New Paradigm to Reduce the Environmental Footprint of Ruminants by Breeding Low Methanogenic Forages Utilizing Haplotype Variation.</title>
        <authorList>
            <person name="Kaur P."/>
            <person name="Appels R."/>
            <person name="Bayer P.E."/>
            <person name="Keeble-Gagnere G."/>
            <person name="Wang J."/>
            <person name="Hirakawa H."/>
            <person name="Shirasawa K."/>
            <person name="Vercoe P."/>
            <person name="Stefanova K."/>
            <person name="Durmic Z."/>
            <person name="Nichols P."/>
            <person name="Revell C."/>
            <person name="Isobe S.N."/>
            <person name="Edwards D."/>
            <person name="Erskine W."/>
        </authorList>
    </citation>
    <scope>NUCLEOTIDE SEQUENCE [LARGE SCALE GENOMIC DNA]</scope>
    <source>
        <strain evidence="8">cv. Daliak</strain>
    </source>
</reference>
<dbReference type="GO" id="GO:0005634">
    <property type="term" value="C:nucleus"/>
    <property type="evidence" value="ECO:0007669"/>
    <property type="project" value="TreeGrafter"/>
</dbReference>
<dbReference type="SUPFAM" id="SSF117856">
    <property type="entry name" value="AF0104/ALDC/Ptd012-like"/>
    <property type="match status" value="1"/>
</dbReference>
<keyword evidence="4" id="KW-0539">Nucleus</keyword>
<name>A0A2Z6P2A1_TRISU</name>
<accession>A0A2Z6P2A1</accession>
<keyword evidence="2" id="KW-0238">DNA-binding</keyword>
<sequence length="323" mass="33242">MANWWGNGRPTEVNPVEGSNQNGSNRVGLRIEQDFENNNGNVTPTLSNNSNSNTVNINGNGEGENSSGRVSSGQNTGSGGRRPRGRPPGSKNRPKPPVVITKETPNALRSHILEVADGNDIVSCISNFANLRHRGVSIHSGSGAVSNVTIRQPSAPTGMIVLPGRYELVSLSGAFLPPPSPPSATGLTVYLVGAHGQLIGGTVVGTLVACGPVMIVAATFANATYERLPLVMEEEQEANMQEINNTNHVINNTIGINGIINNHNNDGGSGSGSGASGSASGSGGATSHHGLGDYNLNPSLLQNAGGGGGHAVAHDVFWRPPGY</sequence>
<dbReference type="OrthoDB" id="2156856at2759"/>
<protein>
    <recommendedName>
        <fullName evidence="6">PPC domain-containing protein</fullName>
    </recommendedName>
</protein>
<dbReference type="PANTHER" id="PTHR31100:SF14">
    <property type="entry name" value="AT-HOOK MOTIF NUCLEAR-LOCALIZED PROTEIN 15"/>
    <property type="match status" value="1"/>
</dbReference>
<dbReference type="Proteomes" id="UP000242715">
    <property type="component" value="Unassembled WGS sequence"/>
</dbReference>
<dbReference type="EMBL" id="DF974790">
    <property type="protein sequence ID" value="GAU50514.1"/>
    <property type="molecule type" value="Genomic_DNA"/>
</dbReference>
<dbReference type="GO" id="GO:0003680">
    <property type="term" value="F:minor groove of adenine-thymine-rich DNA binding"/>
    <property type="evidence" value="ECO:0007669"/>
    <property type="project" value="InterPro"/>
</dbReference>
<feature type="region of interest" description="Disordered" evidence="5">
    <location>
        <begin position="1"/>
        <end position="100"/>
    </location>
</feature>
<dbReference type="PANTHER" id="PTHR31100">
    <property type="entry name" value="AT-HOOK MOTIF NUCLEAR-LOCALIZED PROTEIN 15"/>
    <property type="match status" value="1"/>
</dbReference>
<proteinExistence type="predicted"/>
<evidence type="ECO:0000259" key="6">
    <source>
        <dbReference type="PROSITE" id="PS51742"/>
    </source>
</evidence>
<keyword evidence="1" id="KW-0805">Transcription regulation</keyword>
<dbReference type="AlphaFoldDB" id="A0A2Z6P2A1"/>
<dbReference type="Gene3D" id="3.30.1330.80">
    <property type="entry name" value="Hypothetical protein, similar to alpha- acetolactate decarboxylase, domain 2"/>
    <property type="match status" value="1"/>
</dbReference>
<dbReference type="PROSITE" id="PS51742">
    <property type="entry name" value="PPC"/>
    <property type="match status" value="1"/>
</dbReference>
<evidence type="ECO:0000256" key="2">
    <source>
        <dbReference type="ARBA" id="ARBA00023125"/>
    </source>
</evidence>
<dbReference type="InterPro" id="IPR005175">
    <property type="entry name" value="PPC_dom"/>
</dbReference>
<feature type="domain" description="PPC" evidence="6">
    <location>
        <begin position="105"/>
        <end position="244"/>
    </location>
</feature>
<evidence type="ECO:0000256" key="1">
    <source>
        <dbReference type="ARBA" id="ARBA00023015"/>
    </source>
</evidence>
<evidence type="ECO:0000313" key="7">
    <source>
        <dbReference type="EMBL" id="GAU50514.1"/>
    </source>
</evidence>
<feature type="compositionally biased region" description="Low complexity" evidence="5">
    <location>
        <begin position="41"/>
        <end position="73"/>
    </location>
</feature>
<dbReference type="Pfam" id="PF03479">
    <property type="entry name" value="PCC"/>
    <property type="match status" value="1"/>
</dbReference>
<dbReference type="CDD" id="cd11378">
    <property type="entry name" value="DUF296"/>
    <property type="match status" value="1"/>
</dbReference>
<evidence type="ECO:0000256" key="3">
    <source>
        <dbReference type="ARBA" id="ARBA00023163"/>
    </source>
</evidence>
<keyword evidence="3" id="KW-0804">Transcription</keyword>
<feature type="compositionally biased region" description="Gly residues" evidence="5">
    <location>
        <begin position="267"/>
        <end position="284"/>
    </location>
</feature>
<evidence type="ECO:0000256" key="5">
    <source>
        <dbReference type="SAM" id="MobiDB-lite"/>
    </source>
</evidence>
<keyword evidence="8" id="KW-1185">Reference proteome</keyword>
<gene>
    <name evidence="7" type="ORF">TSUD_247420</name>
</gene>
<evidence type="ECO:0000256" key="4">
    <source>
        <dbReference type="ARBA" id="ARBA00023242"/>
    </source>
</evidence>